<dbReference type="InterPro" id="IPR045864">
    <property type="entry name" value="aa-tRNA-synth_II/BPL/LPL"/>
</dbReference>
<evidence type="ECO:0000313" key="4">
    <source>
        <dbReference type="Proteomes" id="UP000015103"/>
    </source>
</evidence>
<name>T1HRW8_RHOPR</name>
<sequence length="378" mass="43004">MALLFTQASMTKCIKITSVVCQKNSALSTASSRKFSSTKIMHTINNKEITKSVFISQSHDIFTNLALEDWLYKNVDFTNHHIMLFWRNDPCVVIGRHQNPWLEANLELLDKSGIELARRNSGGGTVYHDRGNLNITFFAPKDRYNRKKNLELISKTLEKEWNLNPEINKKEDIVLDNDHKISGTASKLGRPNSYHHCTILVNVDREKLFIYHRHIYFITTNATKSVPAKIVNLSNLINNITVDNLAKAVGWAYLRTSAVTHKDEGWSFVEKQRGFQMINPTDDWFPGLNKILEGFKSWDWKFAKTPNFTIYKNVGFPELKDGTMRIGILVEKSVVAQVLLDIPEGVSWSGFTGTVPIVTSLVGQKFTPALFVQVEDAI</sequence>
<keyword evidence="4" id="KW-1185">Reference proteome</keyword>
<dbReference type="HOGENOM" id="CLU_022986_4_1_1"/>
<proteinExistence type="inferred from homology"/>
<accession>T1HRW8</accession>
<dbReference type="InterPro" id="IPR004562">
    <property type="entry name" value="LipoylTrfase_LipoateP_Ligase"/>
</dbReference>
<dbReference type="GO" id="GO:0005739">
    <property type="term" value="C:mitochondrion"/>
    <property type="evidence" value="ECO:0007669"/>
    <property type="project" value="TreeGrafter"/>
</dbReference>
<dbReference type="FunCoup" id="T1HRW8">
    <property type="interactions" value="634"/>
</dbReference>
<dbReference type="Pfam" id="PF21948">
    <property type="entry name" value="LplA-B_cat"/>
    <property type="match status" value="1"/>
</dbReference>
<dbReference type="VEuPathDB" id="VectorBase:RPRC006788"/>
<dbReference type="Gene3D" id="3.30.930.10">
    <property type="entry name" value="Bira Bifunctional Protein, Domain 2"/>
    <property type="match status" value="1"/>
</dbReference>
<dbReference type="InParanoid" id="T1HRW8"/>
<comment type="pathway">
    <text evidence="1">Protein modification; protein lipoylation via exogenous pathway; protein N(6)-(lipoyl)lysine from lipoate: step 2/2.</text>
</comment>
<dbReference type="InterPro" id="IPR004143">
    <property type="entry name" value="BPL_LPL_catalytic"/>
</dbReference>
<dbReference type="STRING" id="13249.T1HRW8"/>
<dbReference type="AlphaFoldDB" id="T1HRW8"/>
<dbReference type="Proteomes" id="UP000015103">
    <property type="component" value="Unassembled WGS sequence"/>
</dbReference>
<dbReference type="OMA" id="RYQNWDW"/>
<dbReference type="CDD" id="cd16443">
    <property type="entry name" value="LplA"/>
    <property type="match status" value="1"/>
</dbReference>
<organism evidence="3 4">
    <name type="scientific">Rhodnius prolixus</name>
    <name type="common">Triatomid bug</name>
    <dbReference type="NCBI Taxonomy" id="13249"/>
    <lineage>
        <taxon>Eukaryota</taxon>
        <taxon>Metazoa</taxon>
        <taxon>Ecdysozoa</taxon>
        <taxon>Arthropoda</taxon>
        <taxon>Hexapoda</taxon>
        <taxon>Insecta</taxon>
        <taxon>Pterygota</taxon>
        <taxon>Neoptera</taxon>
        <taxon>Paraneoptera</taxon>
        <taxon>Hemiptera</taxon>
        <taxon>Heteroptera</taxon>
        <taxon>Panheteroptera</taxon>
        <taxon>Cimicomorpha</taxon>
        <taxon>Reduviidae</taxon>
        <taxon>Triatominae</taxon>
        <taxon>Rhodnius</taxon>
    </lineage>
</organism>
<dbReference type="SUPFAM" id="SSF55681">
    <property type="entry name" value="Class II aaRS and biotin synthetases"/>
    <property type="match status" value="1"/>
</dbReference>
<dbReference type="FunFam" id="3.30.930.10:FF:000045">
    <property type="entry name" value="lipoyltransferase 1, mitochondrial"/>
    <property type="match status" value="1"/>
</dbReference>
<dbReference type="GO" id="GO:0017118">
    <property type="term" value="F:lipoyltransferase activity"/>
    <property type="evidence" value="ECO:0007669"/>
    <property type="project" value="TreeGrafter"/>
</dbReference>
<dbReference type="EMBL" id="ACPB03009391">
    <property type="status" value="NOT_ANNOTATED_CDS"/>
    <property type="molecule type" value="Genomic_DNA"/>
</dbReference>
<dbReference type="PANTHER" id="PTHR12561:SF3">
    <property type="entry name" value="LIPOYLTRANSFERASE 1, MITOCHONDRIAL"/>
    <property type="match status" value="1"/>
</dbReference>
<evidence type="ECO:0000313" key="3">
    <source>
        <dbReference type="EnsemblMetazoa" id="RPRC006788-PA"/>
    </source>
</evidence>
<comment type="similarity">
    <text evidence="2">Belongs to the LplA family.</text>
</comment>
<dbReference type="PANTHER" id="PTHR12561">
    <property type="entry name" value="LIPOATE-PROTEIN LIGASE"/>
    <property type="match status" value="1"/>
</dbReference>
<protein>
    <submittedName>
        <fullName evidence="3">BPL/LPL catalytic domain-containing protein</fullName>
    </submittedName>
</protein>
<dbReference type="EnsemblMetazoa" id="RPRC006788-RA">
    <property type="protein sequence ID" value="RPRC006788-PA"/>
    <property type="gene ID" value="RPRC006788"/>
</dbReference>
<dbReference type="eggNOG" id="KOG3159">
    <property type="taxonomic scope" value="Eukaryota"/>
</dbReference>
<evidence type="ECO:0000256" key="2">
    <source>
        <dbReference type="ARBA" id="ARBA00008242"/>
    </source>
</evidence>
<dbReference type="Gene3D" id="3.30.390.50">
    <property type="entry name" value="CO dehydrogenase flavoprotein, C-terminal domain"/>
    <property type="match status" value="1"/>
</dbReference>
<dbReference type="PROSITE" id="PS51733">
    <property type="entry name" value="BPL_LPL_CATALYTIC"/>
    <property type="match status" value="1"/>
</dbReference>
<dbReference type="GO" id="GO:0009249">
    <property type="term" value="P:protein lipoylation"/>
    <property type="evidence" value="ECO:0007669"/>
    <property type="project" value="InterPro"/>
</dbReference>
<dbReference type="UniPathway" id="UPA00537">
    <property type="reaction ID" value="UER00595"/>
</dbReference>
<reference evidence="3" key="1">
    <citation type="submission" date="2015-05" db="UniProtKB">
        <authorList>
            <consortium name="EnsemblMetazoa"/>
        </authorList>
    </citation>
    <scope>IDENTIFICATION</scope>
</reference>
<evidence type="ECO:0000256" key="1">
    <source>
        <dbReference type="ARBA" id="ARBA00005085"/>
    </source>
</evidence>